<evidence type="ECO:0000313" key="2">
    <source>
        <dbReference type="Proteomes" id="UP000694422"/>
    </source>
</evidence>
<reference evidence="1" key="2">
    <citation type="submission" date="2025-09" db="UniProtKB">
        <authorList>
            <consortium name="Ensembl"/>
        </authorList>
    </citation>
    <scope>IDENTIFICATION</scope>
</reference>
<dbReference type="AlphaFoldDB" id="A0A8C9PCV5"/>
<dbReference type="Proteomes" id="UP000694422">
    <property type="component" value="Unplaced"/>
</dbReference>
<reference evidence="1" key="1">
    <citation type="submission" date="2025-08" db="UniProtKB">
        <authorList>
            <consortium name="Ensembl"/>
        </authorList>
    </citation>
    <scope>IDENTIFICATION</scope>
</reference>
<sequence>MMKLWVPTRPMPNHSNYYWVIFSNTLYIRHYNSLLISYPHLPRRKLRLTYPLYTCQWCIHILYLSLPSCRPRAILRPSSKETL</sequence>
<accession>A0A8C9PCV5</accession>
<keyword evidence="2" id="KW-1185">Reference proteome</keyword>
<name>A0A8C9PCV5_SPEDA</name>
<dbReference type="Ensembl" id="ENSSDAT00000008070.1">
    <property type="protein sequence ID" value="ENSSDAP00000007080.1"/>
    <property type="gene ID" value="ENSSDAG00000006521.1"/>
</dbReference>
<organism evidence="1 2">
    <name type="scientific">Spermophilus dauricus</name>
    <name type="common">Daurian ground squirrel</name>
    <dbReference type="NCBI Taxonomy" id="99837"/>
    <lineage>
        <taxon>Eukaryota</taxon>
        <taxon>Metazoa</taxon>
        <taxon>Chordata</taxon>
        <taxon>Craniata</taxon>
        <taxon>Vertebrata</taxon>
        <taxon>Euteleostomi</taxon>
        <taxon>Mammalia</taxon>
        <taxon>Eutheria</taxon>
        <taxon>Euarchontoglires</taxon>
        <taxon>Glires</taxon>
        <taxon>Rodentia</taxon>
        <taxon>Sciuromorpha</taxon>
        <taxon>Sciuridae</taxon>
        <taxon>Xerinae</taxon>
        <taxon>Marmotini</taxon>
        <taxon>Spermophilus</taxon>
    </lineage>
</organism>
<evidence type="ECO:0000313" key="1">
    <source>
        <dbReference type="Ensembl" id="ENSSDAP00000007080.1"/>
    </source>
</evidence>
<proteinExistence type="predicted"/>
<protein>
    <submittedName>
        <fullName evidence="1">Uncharacterized protein</fullName>
    </submittedName>
</protein>